<protein>
    <recommendedName>
        <fullName evidence="3">Phage protein</fullName>
    </recommendedName>
</protein>
<gene>
    <name evidence="1" type="ORF">TG4357_03346</name>
</gene>
<dbReference type="RefSeq" id="WP_058264030.1">
    <property type="nucleotide sequence ID" value="NZ_CP051181.1"/>
</dbReference>
<dbReference type="AlphaFoldDB" id="A0A0P1G4Q3"/>
<dbReference type="Proteomes" id="UP000051587">
    <property type="component" value="Unassembled WGS sequence"/>
</dbReference>
<evidence type="ECO:0000313" key="2">
    <source>
        <dbReference type="Proteomes" id="UP000051587"/>
    </source>
</evidence>
<dbReference type="STRING" id="53501.SAMN04488043_104217"/>
<name>A0A0P1G4Q3_THAGE</name>
<proteinExistence type="predicted"/>
<reference evidence="1 2" key="1">
    <citation type="submission" date="2015-09" db="EMBL/GenBank/DDBJ databases">
        <authorList>
            <consortium name="Swine Surveillance"/>
        </authorList>
    </citation>
    <scope>NUCLEOTIDE SEQUENCE [LARGE SCALE GENOMIC DNA]</scope>
    <source>
        <strain evidence="1 2">CECT 4357</strain>
    </source>
</reference>
<dbReference type="OrthoDB" id="8080957at2"/>
<evidence type="ECO:0008006" key="3">
    <source>
        <dbReference type="Google" id="ProtNLM"/>
    </source>
</evidence>
<keyword evidence="2" id="KW-1185">Reference proteome</keyword>
<sequence length="188" mass="21558">MTRHSRKLINREHLWNLAKIHEEFTAHDLAAAAHRSLEHVRQSIKDWVRWGYAKADGKRGNRDLYRVVKGKTGTPPATDPSGRVIANVTPHQSMWFVIRKSGVFSYRDVAMQANTQDVAVIEDQARDYCQMLANAGYLDVVRKADGKGRLALYRLVKNTGPLPPREKRIRAVWDDNARDYTYVSRGMK</sequence>
<accession>A0A0P1G4Q3</accession>
<dbReference type="EMBL" id="CYSA01000027">
    <property type="protein sequence ID" value="CUH68022.1"/>
    <property type="molecule type" value="Genomic_DNA"/>
</dbReference>
<organism evidence="1 2">
    <name type="scientific">Thalassovita gelatinovora</name>
    <name type="common">Thalassobius gelatinovorus</name>
    <dbReference type="NCBI Taxonomy" id="53501"/>
    <lineage>
        <taxon>Bacteria</taxon>
        <taxon>Pseudomonadati</taxon>
        <taxon>Pseudomonadota</taxon>
        <taxon>Alphaproteobacteria</taxon>
        <taxon>Rhodobacterales</taxon>
        <taxon>Roseobacteraceae</taxon>
        <taxon>Thalassovita</taxon>
    </lineage>
</organism>
<evidence type="ECO:0000313" key="1">
    <source>
        <dbReference type="EMBL" id="CUH68022.1"/>
    </source>
</evidence>